<dbReference type="CDD" id="cd04496">
    <property type="entry name" value="SSB_OBF"/>
    <property type="match status" value="1"/>
</dbReference>
<dbReference type="AlphaFoldDB" id="A0A4U5MFD9"/>
<dbReference type="InterPro" id="IPR012340">
    <property type="entry name" value="NA-bd_OB-fold"/>
</dbReference>
<dbReference type="Proteomes" id="UP000298663">
    <property type="component" value="Unassembled WGS sequence"/>
</dbReference>
<dbReference type="GO" id="GO:0003697">
    <property type="term" value="F:single-stranded DNA binding"/>
    <property type="evidence" value="ECO:0007669"/>
    <property type="project" value="InterPro"/>
</dbReference>
<dbReference type="EMBL" id="AZBU02000008">
    <property type="protein sequence ID" value="TKR67921.1"/>
    <property type="molecule type" value="Genomic_DNA"/>
</dbReference>
<evidence type="ECO:0008006" key="5">
    <source>
        <dbReference type="Google" id="ProtNLM"/>
    </source>
</evidence>
<evidence type="ECO:0000313" key="3">
    <source>
        <dbReference type="EMBL" id="TKR67921.1"/>
    </source>
</evidence>
<keyword evidence="4" id="KW-1185">Reference proteome</keyword>
<dbReference type="InterPro" id="IPR000424">
    <property type="entry name" value="Primosome_PriB/ssb"/>
</dbReference>
<dbReference type="PROSITE" id="PS50935">
    <property type="entry name" value="SSB"/>
    <property type="match status" value="1"/>
</dbReference>
<dbReference type="NCBIfam" id="TIGR00621">
    <property type="entry name" value="ssb"/>
    <property type="match status" value="1"/>
</dbReference>
<gene>
    <name evidence="3" type="ORF">L596_023993</name>
</gene>
<dbReference type="SUPFAM" id="SSF50249">
    <property type="entry name" value="Nucleic acid-binding proteins"/>
    <property type="match status" value="1"/>
</dbReference>
<comment type="caution">
    <text evidence="3">The sequence shown here is derived from an EMBL/GenBank/DDBJ whole genome shotgun (WGS) entry which is preliminary data.</text>
</comment>
<evidence type="ECO:0000256" key="2">
    <source>
        <dbReference type="PROSITE-ProRule" id="PRU00252"/>
    </source>
</evidence>
<dbReference type="OrthoDB" id="1078367at2759"/>
<proteinExistence type="predicted"/>
<dbReference type="PANTHER" id="PTHR10302">
    <property type="entry name" value="SINGLE-STRANDED DNA-BINDING PROTEIN"/>
    <property type="match status" value="1"/>
</dbReference>
<dbReference type="InterPro" id="IPR011344">
    <property type="entry name" value="ssDNA-bd"/>
</dbReference>
<accession>A0A4U5MFD9</accession>
<evidence type="ECO:0000313" key="4">
    <source>
        <dbReference type="Proteomes" id="UP000298663"/>
    </source>
</evidence>
<dbReference type="Pfam" id="PF00436">
    <property type="entry name" value="SSB"/>
    <property type="match status" value="1"/>
</dbReference>
<dbReference type="GO" id="GO:0042645">
    <property type="term" value="C:mitochondrial nucleoid"/>
    <property type="evidence" value="ECO:0007669"/>
    <property type="project" value="TreeGrafter"/>
</dbReference>
<keyword evidence="1 2" id="KW-0238">DNA-binding</keyword>
<dbReference type="STRING" id="34508.A0A4U5MFD9"/>
<dbReference type="PANTHER" id="PTHR10302:SF0">
    <property type="entry name" value="SINGLE-STRANDED DNA-BINDING PROTEIN, MITOCHONDRIAL"/>
    <property type="match status" value="1"/>
</dbReference>
<dbReference type="GO" id="GO:0006264">
    <property type="term" value="P:mitochondrial DNA replication"/>
    <property type="evidence" value="ECO:0007669"/>
    <property type="project" value="TreeGrafter"/>
</dbReference>
<reference evidence="3 4" key="2">
    <citation type="journal article" date="2019" name="G3 (Bethesda)">
        <title>Hybrid Assembly of the Genome of the Entomopathogenic Nematode Steinernema carpocapsae Identifies the X-Chromosome.</title>
        <authorList>
            <person name="Serra L."/>
            <person name="Macchietto M."/>
            <person name="Macias-Munoz A."/>
            <person name="McGill C.J."/>
            <person name="Rodriguez I.M."/>
            <person name="Rodriguez B."/>
            <person name="Murad R."/>
            <person name="Mortazavi A."/>
        </authorList>
    </citation>
    <scope>NUCLEOTIDE SEQUENCE [LARGE SCALE GENOMIC DNA]</scope>
    <source>
        <strain evidence="3 4">ALL</strain>
    </source>
</reference>
<reference evidence="3 4" key="1">
    <citation type="journal article" date="2015" name="Genome Biol.">
        <title>Comparative genomics of Steinernema reveals deeply conserved gene regulatory networks.</title>
        <authorList>
            <person name="Dillman A.R."/>
            <person name="Macchietto M."/>
            <person name="Porter C.F."/>
            <person name="Rogers A."/>
            <person name="Williams B."/>
            <person name="Antoshechkin I."/>
            <person name="Lee M.M."/>
            <person name="Goodwin Z."/>
            <person name="Lu X."/>
            <person name="Lewis E.E."/>
            <person name="Goodrich-Blair H."/>
            <person name="Stock S.P."/>
            <person name="Adams B.J."/>
            <person name="Sternberg P.W."/>
            <person name="Mortazavi A."/>
        </authorList>
    </citation>
    <scope>NUCLEOTIDE SEQUENCE [LARGE SCALE GENOMIC DNA]</scope>
    <source>
        <strain evidence="3 4">ALL</strain>
    </source>
</reference>
<sequence length="177" mass="19570">MLKSCVALPSSALARQAVSRAFSVSAVRANESVQRPDESEVQGLFNADRPKRRYNAVSMNRVELIGGVAAEPIQRTTRGGRDYVLFNLITNRNYERSNSGERVNETEMHAVTAFGNLASVVANRIEKGTRVFISGRLHYEEGQMKPDGSRGPRSAQVVAELIQPLARKPRENNEGDQ</sequence>
<dbReference type="Gene3D" id="2.40.50.140">
    <property type="entry name" value="Nucleic acid-binding proteins"/>
    <property type="match status" value="1"/>
</dbReference>
<organism evidence="3 4">
    <name type="scientific">Steinernema carpocapsae</name>
    <name type="common">Entomopathogenic nematode</name>
    <dbReference type="NCBI Taxonomy" id="34508"/>
    <lineage>
        <taxon>Eukaryota</taxon>
        <taxon>Metazoa</taxon>
        <taxon>Ecdysozoa</taxon>
        <taxon>Nematoda</taxon>
        <taxon>Chromadorea</taxon>
        <taxon>Rhabditida</taxon>
        <taxon>Tylenchina</taxon>
        <taxon>Panagrolaimomorpha</taxon>
        <taxon>Strongyloidoidea</taxon>
        <taxon>Steinernematidae</taxon>
        <taxon>Steinernema</taxon>
    </lineage>
</organism>
<protein>
    <recommendedName>
        <fullName evidence="5">Single-stranded DNA-binding protein</fullName>
    </recommendedName>
</protein>
<name>A0A4U5MFD9_STECR</name>
<evidence type="ECO:0000256" key="1">
    <source>
        <dbReference type="ARBA" id="ARBA00023125"/>
    </source>
</evidence>